<dbReference type="RefSeq" id="WP_184206206.1">
    <property type="nucleotide sequence ID" value="NZ_JACHIF010000002.1"/>
</dbReference>
<proteinExistence type="predicted"/>
<dbReference type="SUPFAM" id="SSF53448">
    <property type="entry name" value="Nucleotide-diphospho-sugar transferases"/>
    <property type="match status" value="1"/>
</dbReference>
<feature type="domain" description="Glycosyltransferase 2-like" evidence="1">
    <location>
        <begin position="8"/>
        <end position="166"/>
    </location>
</feature>
<dbReference type="InterPro" id="IPR001173">
    <property type="entry name" value="Glyco_trans_2-like"/>
</dbReference>
<dbReference type="Pfam" id="PF00535">
    <property type="entry name" value="Glycos_transf_2"/>
    <property type="match status" value="1"/>
</dbReference>
<dbReference type="PANTHER" id="PTHR43685">
    <property type="entry name" value="GLYCOSYLTRANSFERASE"/>
    <property type="match status" value="1"/>
</dbReference>
<evidence type="ECO:0000313" key="3">
    <source>
        <dbReference type="Proteomes" id="UP000534294"/>
    </source>
</evidence>
<gene>
    <name evidence="2" type="ORF">HNQ64_001110</name>
</gene>
<name>A0A7W7YIN0_9BACT</name>
<evidence type="ECO:0000313" key="2">
    <source>
        <dbReference type="EMBL" id="MBB5036868.1"/>
    </source>
</evidence>
<dbReference type="Gene3D" id="3.90.550.10">
    <property type="entry name" value="Spore Coat Polysaccharide Biosynthesis Protein SpsA, Chain A"/>
    <property type="match status" value="1"/>
</dbReference>
<organism evidence="2 3">
    <name type="scientific">Prosthecobacter dejongeii</name>
    <dbReference type="NCBI Taxonomy" id="48465"/>
    <lineage>
        <taxon>Bacteria</taxon>
        <taxon>Pseudomonadati</taxon>
        <taxon>Verrucomicrobiota</taxon>
        <taxon>Verrucomicrobiia</taxon>
        <taxon>Verrucomicrobiales</taxon>
        <taxon>Verrucomicrobiaceae</taxon>
        <taxon>Prosthecobacter</taxon>
    </lineage>
</organism>
<protein>
    <recommendedName>
        <fullName evidence="1">Glycosyltransferase 2-like domain-containing protein</fullName>
    </recommendedName>
</protein>
<keyword evidence="3" id="KW-1185">Reference proteome</keyword>
<sequence length="314" mass="35241">MNTLPGVTVIITAYNYGRYLGDAISSALAQTYPALEVLVIDDGSTDNTPEVAAAFGDRIRYVRQANAGVSRTRNAGLTLASHEWVVFLDADDALFPWMVEVAVQAALNEREAPAVVMGEWVEWREGAESAEDYTQKASSQVSLVNVRMLILRNTLAPTALLRKSVLLELGGYDASVGGAEDRDMWIRIAARYHFILLDQVFYRFRLGATSLSHQPQKQEIVTQRVLEKARNNPDITQPFWVWRESAAVQLYQSAMNYSMAGLHGKALALVLQSVWLWPWLSGDHRPAWPSLARLRFLIRHLQFSLLGRQTKAVR</sequence>
<dbReference type="InterPro" id="IPR050834">
    <property type="entry name" value="Glycosyltransf_2"/>
</dbReference>
<evidence type="ECO:0000259" key="1">
    <source>
        <dbReference type="Pfam" id="PF00535"/>
    </source>
</evidence>
<dbReference type="AlphaFoldDB" id="A0A7W7YIN0"/>
<reference evidence="2 3" key="1">
    <citation type="submission" date="2020-08" db="EMBL/GenBank/DDBJ databases">
        <title>Genomic Encyclopedia of Type Strains, Phase IV (KMG-IV): sequencing the most valuable type-strain genomes for metagenomic binning, comparative biology and taxonomic classification.</title>
        <authorList>
            <person name="Goeker M."/>
        </authorList>
    </citation>
    <scope>NUCLEOTIDE SEQUENCE [LARGE SCALE GENOMIC DNA]</scope>
    <source>
        <strain evidence="2 3">DSM 12251</strain>
    </source>
</reference>
<comment type="caution">
    <text evidence="2">The sequence shown here is derived from an EMBL/GenBank/DDBJ whole genome shotgun (WGS) entry which is preliminary data.</text>
</comment>
<dbReference type="Proteomes" id="UP000534294">
    <property type="component" value="Unassembled WGS sequence"/>
</dbReference>
<accession>A0A7W7YIN0</accession>
<dbReference type="PANTHER" id="PTHR43685:SF2">
    <property type="entry name" value="GLYCOSYLTRANSFERASE 2-LIKE DOMAIN-CONTAINING PROTEIN"/>
    <property type="match status" value="1"/>
</dbReference>
<dbReference type="EMBL" id="JACHIF010000002">
    <property type="protein sequence ID" value="MBB5036868.1"/>
    <property type="molecule type" value="Genomic_DNA"/>
</dbReference>
<dbReference type="InterPro" id="IPR029044">
    <property type="entry name" value="Nucleotide-diphossugar_trans"/>
</dbReference>
<dbReference type="CDD" id="cd00761">
    <property type="entry name" value="Glyco_tranf_GTA_type"/>
    <property type="match status" value="1"/>
</dbReference>